<dbReference type="OrthoDB" id="7594055at2"/>
<protein>
    <recommendedName>
        <fullName evidence="4">FAD dependent oxidoreductase</fullName>
    </recommendedName>
</protein>
<dbReference type="InterPro" id="IPR036188">
    <property type="entry name" value="FAD/NAD-bd_sf"/>
</dbReference>
<accession>A0A1H7T7T9</accession>
<dbReference type="RefSeq" id="WP_093007134.1">
    <property type="nucleotide sequence ID" value="NZ_FNZZ01000005.1"/>
</dbReference>
<organism evidence="2 3">
    <name type="scientific">Sphingomonas palmae</name>
    <dbReference type="NCBI Taxonomy" id="1855283"/>
    <lineage>
        <taxon>Bacteria</taxon>
        <taxon>Pseudomonadati</taxon>
        <taxon>Pseudomonadota</taxon>
        <taxon>Alphaproteobacteria</taxon>
        <taxon>Sphingomonadales</taxon>
        <taxon>Sphingomonadaceae</taxon>
        <taxon>Sphingomonas</taxon>
    </lineage>
</organism>
<evidence type="ECO:0000256" key="1">
    <source>
        <dbReference type="SAM" id="Phobius"/>
    </source>
</evidence>
<name>A0A1H7T7T9_9SPHN</name>
<dbReference type="SUPFAM" id="SSF51905">
    <property type="entry name" value="FAD/NAD(P)-binding domain"/>
    <property type="match status" value="1"/>
</dbReference>
<keyword evidence="3" id="KW-1185">Reference proteome</keyword>
<dbReference type="STRING" id="1855283.SAMN05216382_2683"/>
<dbReference type="AlphaFoldDB" id="A0A1H7T7T9"/>
<keyword evidence="1" id="KW-1133">Transmembrane helix</keyword>
<evidence type="ECO:0000313" key="2">
    <source>
        <dbReference type="EMBL" id="SEL80424.1"/>
    </source>
</evidence>
<dbReference type="Proteomes" id="UP000199214">
    <property type="component" value="Unassembled WGS sequence"/>
</dbReference>
<evidence type="ECO:0000313" key="3">
    <source>
        <dbReference type="Proteomes" id="UP000199214"/>
    </source>
</evidence>
<proteinExistence type="predicted"/>
<keyword evidence="1" id="KW-0812">Transmembrane</keyword>
<feature type="transmembrane region" description="Helical" evidence="1">
    <location>
        <begin position="74"/>
        <end position="93"/>
    </location>
</feature>
<gene>
    <name evidence="2" type="ORF">SAMN05216382_2683</name>
</gene>
<evidence type="ECO:0008006" key="4">
    <source>
        <dbReference type="Google" id="ProtNLM"/>
    </source>
</evidence>
<reference evidence="3" key="1">
    <citation type="submission" date="2016-10" db="EMBL/GenBank/DDBJ databases">
        <authorList>
            <person name="Varghese N."/>
            <person name="Submissions S."/>
        </authorList>
    </citation>
    <scope>NUCLEOTIDE SEQUENCE [LARGE SCALE GENOMIC DNA]</scope>
    <source>
        <strain evidence="3">JS21-1</strain>
    </source>
</reference>
<sequence>MTQSDLPEPDLDSSRSLDRVADKMLKEAVSASDDRIFSASGFARQNISIVHQQLRCVNLVWALERRKRVKAGDVVAVVGGSFSGLMLAVALSLTTQAEVYLFEKDDRLLPRYRDKGHRHLSPVLNSNFLGSSFEPSLSSPAFKSPIFSWSKGRASDVAAQWLREFAIYERDLPIRCLLDCEVLPENVRRCGDKLELVAVSGITSSVPVAVDLLIDATGFGEEANPFSLVDHSYWSSGHRLIYDHLVPPAKVLLSGCGDSGVIEGMHYAMADFDHKDVEDLWPSYDYLGLSLDQRLEEARLPDLTGNGGTDRSDRPIISELAWWLELRFHGEFNSRGDWPLDNQPHTRPILSKIEAALRPHAAAAFPASSLEDLSEVERDRLVEGLALEAQLTIREAVTKEIDYWVSLRIAEAARDIIVPNDGADLHAVARQGISLTLNGMTPTPFTRQLSNYNVWLMRLLEGFPGVDYRQGGIVDVRTRDDRRFDVEFDDGQVETFDRVVTRYGARIDAGMCAGAARDGSAGDWLLHQPCYLGRADGMSGRVVYPARERLERARQLSFPEFRTAELEELRRNMFAVGLLRGIALDAEGS</sequence>
<keyword evidence="1" id="KW-0472">Membrane</keyword>
<dbReference type="EMBL" id="FNZZ01000005">
    <property type="protein sequence ID" value="SEL80424.1"/>
    <property type="molecule type" value="Genomic_DNA"/>
</dbReference>